<evidence type="ECO:0000313" key="1">
    <source>
        <dbReference type="EMBL" id="CAG5133930.1"/>
    </source>
</evidence>
<protein>
    <submittedName>
        <fullName evidence="1">Uncharacterized protein</fullName>
    </submittedName>
</protein>
<feature type="non-terminal residue" evidence="1">
    <location>
        <position position="1"/>
    </location>
</feature>
<sequence length="72" mass="8241">VEPCQDRVEPCQERVEPCQERVEPCQERVEPFTCLCCAIGNGVIWPSLPACNSDLAQQIVRNLNRRRLCRAD</sequence>
<proteinExistence type="predicted"/>
<reference evidence="1" key="1">
    <citation type="submission" date="2021-04" db="EMBL/GenBank/DDBJ databases">
        <authorList>
            <consortium name="Molecular Ecology Group"/>
        </authorList>
    </citation>
    <scope>NUCLEOTIDE SEQUENCE</scope>
</reference>
<accession>A0A8S4A0T8</accession>
<dbReference type="EMBL" id="CAJHNH020006623">
    <property type="protein sequence ID" value="CAG5133930.1"/>
    <property type="molecule type" value="Genomic_DNA"/>
</dbReference>
<organism evidence="1 2">
    <name type="scientific">Candidula unifasciata</name>
    <dbReference type="NCBI Taxonomy" id="100452"/>
    <lineage>
        <taxon>Eukaryota</taxon>
        <taxon>Metazoa</taxon>
        <taxon>Spiralia</taxon>
        <taxon>Lophotrochozoa</taxon>
        <taxon>Mollusca</taxon>
        <taxon>Gastropoda</taxon>
        <taxon>Heterobranchia</taxon>
        <taxon>Euthyneura</taxon>
        <taxon>Panpulmonata</taxon>
        <taxon>Eupulmonata</taxon>
        <taxon>Stylommatophora</taxon>
        <taxon>Helicina</taxon>
        <taxon>Helicoidea</taxon>
        <taxon>Geomitridae</taxon>
        <taxon>Candidula</taxon>
    </lineage>
</organism>
<dbReference type="Proteomes" id="UP000678393">
    <property type="component" value="Unassembled WGS sequence"/>
</dbReference>
<gene>
    <name evidence="1" type="ORF">CUNI_LOCUS19488</name>
</gene>
<comment type="caution">
    <text evidence="1">The sequence shown here is derived from an EMBL/GenBank/DDBJ whole genome shotgun (WGS) entry which is preliminary data.</text>
</comment>
<feature type="non-terminal residue" evidence="1">
    <location>
        <position position="72"/>
    </location>
</feature>
<dbReference type="AlphaFoldDB" id="A0A8S4A0T8"/>
<name>A0A8S4A0T8_9EUPU</name>
<evidence type="ECO:0000313" key="2">
    <source>
        <dbReference type="Proteomes" id="UP000678393"/>
    </source>
</evidence>
<keyword evidence="2" id="KW-1185">Reference proteome</keyword>